<feature type="region of interest" description="Disordered" evidence="1">
    <location>
        <begin position="89"/>
        <end position="109"/>
    </location>
</feature>
<reference evidence="2" key="1">
    <citation type="journal article" date="2023" name="Science">
        <title>Genome structures resolve the early diversification of teleost fishes.</title>
        <authorList>
            <person name="Parey E."/>
            <person name="Louis A."/>
            <person name="Montfort J."/>
            <person name="Bouchez O."/>
            <person name="Roques C."/>
            <person name="Iampietro C."/>
            <person name="Lluch J."/>
            <person name="Castinel A."/>
            <person name="Donnadieu C."/>
            <person name="Desvignes T."/>
            <person name="Floi Bucao C."/>
            <person name="Jouanno E."/>
            <person name="Wen M."/>
            <person name="Mejri S."/>
            <person name="Dirks R."/>
            <person name="Jansen H."/>
            <person name="Henkel C."/>
            <person name="Chen W.J."/>
            <person name="Zahm M."/>
            <person name="Cabau C."/>
            <person name="Klopp C."/>
            <person name="Thompson A.W."/>
            <person name="Robinson-Rechavi M."/>
            <person name="Braasch I."/>
            <person name="Lecointre G."/>
            <person name="Bobe J."/>
            <person name="Postlethwait J.H."/>
            <person name="Berthelot C."/>
            <person name="Roest Crollius H."/>
            <person name="Guiguen Y."/>
        </authorList>
    </citation>
    <scope>NUCLEOTIDE SEQUENCE</scope>
    <source>
        <strain evidence="2">NC1722</strain>
    </source>
</reference>
<accession>A0AAD7RNY8</accession>
<organism evidence="2 3">
    <name type="scientific">Aldrovandia affinis</name>
    <dbReference type="NCBI Taxonomy" id="143900"/>
    <lineage>
        <taxon>Eukaryota</taxon>
        <taxon>Metazoa</taxon>
        <taxon>Chordata</taxon>
        <taxon>Craniata</taxon>
        <taxon>Vertebrata</taxon>
        <taxon>Euteleostomi</taxon>
        <taxon>Actinopterygii</taxon>
        <taxon>Neopterygii</taxon>
        <taxon>Teleostei</taxon>
        <taxon>Notacanthiformes</taxon>
        <taxon>Halosauridae</taxon>
        <taxon>Aldrovandia</taxon>
    </lineage>
</organism>
<evidence type="ECO:0000313" key="2">
    <source>
        <dbReference type="EMBL" id="KAJ8387498.1"/>
    </source>
</evidence>
<dbReference type="AlphaFoldDB" id="A0AAD7RNY8"/>
<comment type="caution">
    <text evidence="2">The sequence shown here is derived from an EMBL/GenBank/DDBJ whole genome shotgun (WGS) entry which is preliminary data.</text>
</comment>
<dbReference type="EMBL" id="JAINUG010000210">
    <property type="protein sequence ID" value="KAJ8387498.1"/>
    <property type="molecule type" value="Genomic_DNA"/>
</dbReference>
<protein>
    <submittedName>
        <fullName evidence="2">Uncharacterized protein</fullName>
    </submittedName>
</protein>
<dbReference type="Proteomes" id="UP001221898">
    <property type="component" value="Unassembled WGS sequence"/>
</dbReference>
<gene>
    <name evidence="2" type="ORF">AAFF_G00155990</name>
</gene>
<evidence type="ECO:0000256" key="1">
    <source>
        <dbReference type="SAM" id="MobiDB-lite"/>
    </source>
</evidence>
<name>A0AAD7RNY8_9TELE</name>
<keyword evidence="3" id="KW-1185">Reference proteome</keyword>
<feature type="compositionally biased region" description="Polar residues" evidence="1">
    <location>
        <begin position="98"/>
        <end position="109"/>
    </location>
</feature>
<sequence>RERERDGACSLPEDPSILATTAVFYKPCYHQTPRETTNLAARFHGAQSISLASSLSLSLSISSNMWIESSDIWETRAYSLRGRGDRCGHDAVRHPSMHHQTVEVSQHPS</sequence>
<evidence type="ECO:0000313" key="3">
    <source>
        <dbReference type="Proteomes" id="UP001221898"/>
    </source>
</evidence>
<feature type="non-terminal residue" evidence="2">
    <location>
        <position position="1"/>
    </location>
</feature>
<proteinExistence type="predicted"/>